<dbReference type="EMBL" id="CAAALY010120105">
    <property type="protein sequence ID" value="VEL31231.1"/>
    <property type="molecule type" value="Genomic_DNA"/>
</dbReference>
<feature type="region of interest" description="Disordered" evidence="1">
    <location>
        <begin position="1"/>
        <end position="40"/>
    </location>
</feature>
<protein>
    <submittedName>
        <fullName evidence="2">Uncharacterized protein</fullName>
    </submittedName>
</protein>
<accession>A0A448X994</accession>
<organism evidence="2 3">
    <name type="scientific">Protopolystoma xenopodis</name>
    <dbReference type="NCBI Taxonomy" id="117903"/>
    <lineage>
        <taxon>Eukaryota</taxon>
        <taxon>Metazoa</taxon>
        <taxon>Spiralia</taxon>
        <taxon>Lophotrochozoa</taxon>
        <taxon>Platyhelminthes</taxon>
        <taxon>Monogenea</taxon>
        <taxon>Polyopisthocotylea</taxon>
        <taxon>Polystomatidea</taxon>
        <taxon>Polystomatidae</taxon>
        <taxon>Protopolystoma</taxon>
    </lineage>
</organism>
<evidence type="ECO:0000313" key="2">
    <source>
        <dbReference type="EMBL" id="VEL31231.1"/>
    </source>
</evidence>
<evidence type="ECO:0000313" key="3">
    <source>
        <dbReference type="Proteomes" id="UP000784294"/>
    </source>
</evidence>
<dbReference type="AlphaFoldDB" id="A0A448X994"/>
<keyword evidence="3" id="KW-1185">Reference proteome</keyword>
<comment type="caution">
    <text evidence="2">The sequence shown here is derived from an EMBL/GenBank/DDBJ whole genome shotgun (WGS) entry which is preliminary data.</text>
</comment>
<feature type="region of interest" description="Disordered" evidence="1">
    <location>
        <begin position="67"/>
        <end position="86"/>
    </location>
</feature>
<name>A0A448X994_9PLAT</name>
<reference evidence="2" key="1">
    <citation type="submission" date="2018-11" db="EMBL/GenBank/DDBJ databases">
        <authorList>
            <consortium name="Pathogen Informatics"/>
        </authorList>
    </citation>
    <scope>NUCLEOTIDE SEQUENCE</scope>
</reference>
<dbReference type="Proteomes" id="UP000784294">
    <property type="component" value="Unassembled WGS sequence"/>
</dbReference>
<evidence type="ECO:0000256" key="1">
    <source>
        <dbReference type="SAM" id="MobiDB-lite"/>
    </source>
</evidence>
<feature type="compositionally biased region" description="Polar residues" evidence="1">
    <location>
        <begin position="11"/>
        <end position="27"/>
    </location>
</feature>
<sequence>MTHPKAPPDDNNYTSLFIEEASTSSLPNDGVIDSIPTLEHSEPIAQCQQQEQQDTKDQQSFDLHARLQGTRDKPADKEITSNVTSGDLIVLEHGDSGLSP</sequence>
<feature type="compositionally biased region" description="Basic and acidic residues" evidence="1">
    <location>
        <begin position="67"/>
        <end position="79"/>
    </location>
</feature>
<proteinExistence type="predicted"/>
<gene>
    <name evidence="2" type="ORF">PXEA_LOCUS24671</name>
</gene>